<proteinExistence type="predicted"/>
<organism evidence="1 2">
    <name type="scientific">Neokomagataea tanensis</name>
    <dbReference type="NCBI Taxonomy" id="661191"/>
    <lineage>
        <taxon>Bacteria</taxon>
        <taxon>Pseudomonadati</taxon>
        <taxon>Pseudomonadota</taxon>
        <taxon>Alphaproteobacteria</taxon>
        <taxon>Acetobacterales</taxon>
        <taxon>Acetobacteraceae</taxon>
        <taxon>Neokomagataea</taxon>
    </lineage>
</organism>
<reference evidence="1 2" key="1">
    <citation type="submission" date="2018-09" db="EMBL/GenBank/DDBJ databases">
        <title>The complete genome sequence of Neokomagataea tanensis NBRC 106556(T).</title>
        <authorList>
            <person name="Chua K.-O."/>
            <person name="See-Too W.-S."/>
            <person name="Hong K.-W."/>
            <person name="Yin W.-F."/>
            <person name="Chan K.-G."/>
        </authorList>
    </citation>
    <scope>NUCLEOTIDE SEQUENCE [LARGE SCALE GENOMIC DNA]</scope>
    <source>
        <strain evidence="2">AH13 \ NBRC 106556</strain>
    </source>
</reference>
<name>A0A4Y6VAH7_9PROT</name>
<evidence type="ECO:0000313" key="1">
    <source>
        <dbReference type="EMBL" id="QDH25700.1"/>
    </source>
</evidence>
<dbReference type="RefSeq" id="WP_141493710.1">
    <property type="nucleotide sequence ID" value="NZ_CP032485.1"/>
</dbReference>
<sequence>MQDNNIDQVLSTIRKILQEDSHSPKNSVPLRSEINPLDNEFLLDHSMMVKPPKSDKFTFPPHLEDASLDHSIDLHDHEAMVDQLTSDAVERSFSDLKNQFEHATPPAKTMRVSSHNDLTIEDIVRSEVREMVRTWLDSHLPSMVEDMVRTEIARLRAKV</sequence>
<dbReference type="OrthoDB" id="7189469at2"/>
<dbReference type="Proteomes" id="UP000317214">
    <property type="component" value="Chromosome"/>
</dbReference>
<dbReference type="EMBL" id="CP032485">
    <property type="protein sequence ID" value="QDH25700.1"/>
    <property type="molecule type" value="Genomic_DNA"/>
</dbReference>
<dbReference type="AlphaFoldDB" id="A0A4Y6VAH7"/>
<gene>
    <name evidence="1" type="ORF">D5366_11310</name>
</gene>
<evidence type="ECO:0000313" key="2">
    <source>
        <dbReference type="Proteomes" id="UP000317214"/>
    </source>
</evidence>
<accession>A0A4Y6VAH7</accession>
<dbReference type="InterPro" id="IPR019632">
    <property type="entry name" value="DUF2497"/>
</dbReference>
<dbReference type="KEGG" id="ntn:D5366_11310"/>
<protein>
    <submittedName>
        <fullName evidence="1">DUF2497 domain-containing protein</fullName>
    </submittedName>
</protein>
<dbReference type="Pfam" id="PF10691">
    <property type="entry name" value="DUF2497"/>
    <property type="match status" value="1"/>
</dbReference>
<keyword evidence="2" id="KW-1185">Reference proteome</keyword>